<accession>A0A9P6NC67</accession>
<evidence type="ECO:0000313" key="2">
    <source>
        <dbReference type="Proteomes" id="UP000886653"/>
    </source>
</evidence>
<dbReference type="AlphaFoldDB" id="A0A9P6NC67"/>
<keyword evidence="2" id="KW-1185">Reference proteome</keyword>
<gene>
    <name evidence="1" type="ORF">CROQUDRAFT_52325</name>
</gene>
<sequence>MITKHWQDGLTIHIKAMWGMLEANTLPLPADPRSLEQFSQSFNTFKQVECVLEDAATANLVSEAEVKVLKQGHEGKTKLTPGMLFLDEVAIGMVTWHLAKLGIYIWGPDLTETADSLFNSACRLAALKSFCEVALLGPYVNVNKAYLNNFPLLTMAYNHFVHYLSAAHFKKELIKPGSHMLVTQRSVILR</sequence>
<proteinExistence type="predicted"/>
<organism evidence="1 2">
    <name type="scientific">Cronartium quercuum f. sp. fusiforme G11</name>
    <dbReference type="NCBI Taxonomy" id="708437"/>
    <lineage>
        <taxon>Eukaryota</taxon>
        <taxon>Fungi</taxon>
        <taxon>Dikarya</taxon>
        <taxon>Basidiomycota</taxon>
        <taxon>Pucciniomycotina</taxon>
        <taxon>Pucciniomycetes</taxon>
        <taxon>Pucciniales</taxon>
        <taxon>Coleosporiaceae</taxon>
        <taxon>Cronartium</taxon>
    </lineage>
</organism>
<comment type="caution">
    <text evidence="1">The sequence shown here is derived from an EMBL/GenBank/DDBJ whole genome shotgun (WGS) entry which is preliminary data.</text>
</comment>
<dbReference type="OrthoDB" id="2506630at2759"/>
<reference evidence="1" key="1">
    <citation type="submission" date="2013-11" db="EMBL/GenBank/DDBJ databases">
        <title>Genome sequence of the fusiform rust pathogen reveals effectors for host alternation and coevolution with pine.</title>
        <authorList>
            <consortium name="DOE Joint Genome Institute"/>
            <person name="Smith K."/>
            <person name="Pendleton A."/>
            <person name="Kubisiak T."/>
            <person name="Anderson C."/>
            <person name="Salamov A."/>
            <person name="Aerts A."/>
            <person name="Riley R."/>
            <person name="Clum A."/>
            <person name="Lindquist E."/>
            <person name="Ence D."/>
            <person name="Campbell M."/>
            <person name="Kronenberg Z."/>
            <person name="Feau N."/>
            <person name="Dhillon B."/>
            <person name="Hamelin R."/>
            <person name="Burleigh J."/>
            <person name="Smith J."/>
            <person name="Yandell M."/>
            <person name="Nelson C."/>
            <person name="Grigoriev I."/>
            <person name="Davis J."/>
        </authorList>
    </citation>
    <scope>NUCLEOTIDE SEQUENCE</scope>
    <source>
        <strain evidence="1">G11</strain>
    </source>
</reference>
<dbReference type="Proteomes" id="UP000886653">
    <property type="component" value="Unassembled WGS sequence"/>
</dbReference>
<name>A0A9P6NC67_9BASI</name>
<protein>
    <submittedName>
        <fullName evidence="1">Uncharacterized protein</fullName>
    </submittedName>
</protein>
<evidence type="ECO:0000313" key="1">
    <source>
        <dbReference type="EMBL" id="KAG0141046.1"/>
    </source>
</evidence>
<dbReference type="EMBL" id="MU167405">
    <property type="protein sequence ID" value="KAG0141046.1"/>
    <property type="molecule type" value="Genomic_DNA"/>
</dbReference>